<reference evidence="2" key="1">
    <citation type="submission" date="2016-12" db="EMBL/GenBank/DDBJ databases">
        <title>The genomes of Aspergillus section Nigri reveals drivers in fungal speciation.</title>
        <authorList>
            <consortium name="DOE Joint Genome Institute"/>
            <person name="Vesth T.C."/>
            <person name="Nybo J."/>
            <person name="Theobald S."/>
            <person name="Brandl J."/>
            <person name="Frisvad J.C."/>
            <person name="Nielsen K.F."/>
            <person name="Lyhne E.K."/>
            <person name="Kogle M.E."/>
            <person name="Kuo A."/>
            <person name="Riley R."/>
            <person name="Clum A."/>
            <person name="Nolan M."/>
            <person name="Lipzen A."/>
            <person name="Salamov A."/>
            <person name="Henrissat B."/>
            <person name="Wiebenga A."/>
            <person name="De Vries R.P."/>
            <person name="Grigoriev I.V."/>
            <person name="Mortensen U.H."/>
            <person name="Andersen M.R."/>
            <person name="Baker S.E."/>
        </authorList>
    </citation>
    <scope>NUCLEOTIDE SEQUENCE [LARGE SCALE GENOMIC DNA]</scope>
    <source>
        <strain evidence="2">CBS 113365</strain>
    </source>
</reference>
<name>A0A319B5Q6_ASPVC</name>
<dbReference type="Proteomes" id="UP000248405">
    <property type="component" value="Unassembled WGS sequence"/>
</dbReference>
<dbReference type="OrthoDB" id="21502at2759"/>
<dbReference type="Pfam" id="PF02458">
    <property type="entry name" value="Transferase"/>
    <property type="match status" value="1"/>
</dbReference>
<dbReference type="PANTHER" id="PTHR31642">
    <property type="entry name" value="TRICHOTHECENE 3-O-ACETYLTRANSFERASE"/>
    <property type="match status" value="1"/>
</dbReference>
<protein>
    <recommendedName>
        <fullName evidence="4">LysR family regulatory protein</fullName>
    </recommendedName>
</protein>
<dbReference type="PANTHER" id="PTHR31642:SF310">
    <property type="entry name" value="FATTY ALCOHOL:CAFFEOYL-COA ACYLTRANSFERASE"/>
    <property type="match status" value="1"/>
</dbReference>
<gene>
    <name evidence="2" type="ORF">BO88DRAFT_342274</name>
</gene>
<dbReference type="EMBL" id="KZ821627">
    <property type="protein sequence ID" value="PYH68147.1"/>
    <property type="molecule type" value="Genomic_DNA"/>
</dbReference>
<dbReference type="RefSeq" id="XP_025561941.1">
    <property type="nucleotide sequence ID" value="XM_025703135.1"/>
</dbReference>
<dbReference type="AlphaFoldDB" id="A0A319B5Q6"/>
<proteinExistence type="predicted"/>
<keyword evidence="3" id="KW-1185">Reference proteome</keyword>
<dbReference type="InterPro" id="IPR023213">
    <property type="entry name" value="CAT-like_dom_sf"/>
</dbReference>
<organism evidence="2 3">
    <name type="scientific">Aspergillus vadensis (strain CBS 113365 / IMI 142717 / IBT 24658)</name>
    <dbReference type="NCBI Taxonomy" id="1448311"/>
    <lineage>
        <taxon>Eukaryota</taxon>
        <taxon>Fungi</taxon>
        <taxon>Dikarya</taxon>
        <taxon>Ascomycota</taxon>
        <taxon>Pezizomycotina</taxon>
        <taxon>Eurotiomycetes</taxon>
        <taxon>Eurotiomycetidae</taxon>
        <taxon>Eurotiales</taxon>
        <taxon>Aspergillaceae</taxon>
        <taxon>Aspergillus</taxon>
        <taxon>Aspergillus subgen. Circumdati</taxon>
    </lineage>
</organism>
<sequence>MVARIFHRVRSLLGFSRPSPRPHETYPIHFIDQTPILRDSIITYTFRYNCILEPAKLHDALTRLLKAEDWRKLSGRLRRNDDGKLAIHVYDNVRDHSLFRFSHASYDVPVREHPLGSRLPQSTGSRPSIQEGWDTFKSFSLPPDLPADIRHYLSSDEPLLSLRVVSFTDTTLVSVTFPHALTDAKGTVGFLQAWSAMLHERPDQIPQVLGAKNDVAASIGSSDDDKAQGPHVLEQWRLRGLSLVVMILRLTWDLFTRRNVHIRTIYLPAAFIADLRQAAYAEYYKEDGNETKPPFLSDGDLITAWVSHMILSSQAKKGSPAVIHNIFDARGRIKGPFSAPGVHLQNLILPAVAIVSAAPDGETPLSVGQIACRIRQAILEQTTDEQARRLIRVFRESFSSTKMMPFFGTANSTVIACTNWSKAGFREAAHFGPTAQPSDGSSGSPGACVSYAGSSLTNKYIPRDILLIYGKDDSGNYLINGYLRDETWELIQKVFDSYQPGASEES</sequence>
<dbReference type="GO" id="GO:0016747">
    <property type="term" value="F:acyltransferase activity, transferring groups other than amino-acyl groups"/>
    <property type="evidence" value="ECO:0007669"/>
    <property type="project" value="TreeGrafter"/>
</dbReference>
<accession>A0A319B5Q6</accession>
<dbReference type="GeneID" id="37207727"/>
<evidence type="ECO:0000313" key="2">
    <source>
        <dbReference type="EMBL" id="PYH68147.1"/>
    </source>
</evidence>
<keyword evidence="1" id="KW-0808">Transferase</keyword>
<evidence type="ECO:0000313" key="3">
    <source>
        <dbReference type="Proteomes" id="UP000248405"/>
    </source>
</evidence>
<evidence type="ECO:0000256" key="1">
    <source>
        <dbReference type="ARBA" id="ARBA00022679"/>
    </source>
</evidence>
<dbReference type="InterPro" id="IPR050317">
    <property type="entry name" value="Plant_Fungal_Acyltransferase"/>
</dbReference>
<dbReference type="Gene3D" id="3.30.559.10">
    <property type="entry name" value="Chloramphenicol acetyltransferase-like domain"/>
    <property type="match status" value="2"/>
</dbReference>
<evidence type="ECO:0008006" key="4">
    <source>
        <dbReference type="Google" id="ProtNLM"/>
    </source>
</evidence>